<dbReference type="GeneID" id="97428354"/>
<evidence type="ECO:0000313" key="1">
    <source>
        <dbReference type="EMBL" id="KUL45272.1"/>
    </source>
</evidence>
<accession>A0A0X3VLX3</accession>
<organism evidence="1 2">
    <name type="scientific">Streptomyces violaceusniger</name>
    <dbReference type="NCBI Taxonomy" id="68280"/>
    <lineage>
        <taxon>Bacteria</taxon>
        <taxon>Bacillati</taxon>
        <taxon>Actinomycetota</taxon>
        <taxon>Actinomycetes</taxon>
        <taxon>Kitasatosporales</taxon>
        <taxon>Streptomycetaceae</taxon>
        <taxon>Streptomyces</taxon>
        <taxon>Streptomyces violaceusniger group</taxon>
    </lineage>
</organism>
<dbReference type="Proteomes" id="UP000053413">
    <property type="component" value="Unassembled WGS sequence"/>
</dbReference>
<comment type="caution">
    <text evidence="1">The sequence shown here is derived from an EMBL/GenBank/DDBJ whole genome shotgun (WGS) entry which is preliminary data.</text>
</comment>
<dbReference type="AlphaFoldDB" id="A0A0X3VLX3"/>
<name>A0A0X3VLX3_STRVO</name>
<dbReference type="OrthoDB" id="9983831at2"/>
<protein>
    <submittedName>
        <fullName evidence="1">Uncharacterized protein</fullName>
    </submittedName>
</protein>
<sequence length="72" mass="7963">MTLSFEPEVADVLAQLGGIDAFQPSRDDVEGRRVLWEPILAASSAAQPFLEDVRRVDLADRTFFGMRLVRGG</sequence>
<proteinExistence type="predicted"/>
<gene>
    <name evidence="1" type="ORF">ADL28_37720</name>
</gene>
<dbReference type="EMBL" id="LLZJ01000403">
    <property type="protein sequence ID" value="KUL45272.1"/>
    <property type="molecule type" value="Genomic_DNA"/>
</dbReference>
<evidence type="ECO:0000313" key="2">
    <source>
        <dbReference type="Proteomes" id="UP000053413"/>
    </source>
</evidence>
<reference evidence="2" key="1">
    <citation type="submission" date="2015-10" db="EMBL/GenBank/DDBJ databases">
        <authorList>
            <person name="Ju K.-S."/>
            <person name="Doroghazi J.R."/>
            <person name="Metcalf W.W."/>
        </authorList>
    </citation>
    <scope>NUCLEOTIDE SEQUENCE [LARGE SCALE GENOMIC DNA]</scope>
    <source>
        <strain evidence="2">NRRL F-8817</strain>
    </source>
</reference>
<dbReference type="RefSeq" id="WP_059148293.1">
    <property type="nucleotide sequence ID" value="NZ_LLZJ01000403.1"/>
</dbReference>